<gene>
    <name evidence="1" type="ORF">AD1_171</name>
</gene>
<accession>A0A384ZYB3</accession>
<evidence type="ECO:0000313" key="1">
    <source>
        <dbReference type="EMBL" id="AXG67215.1"/>
    </source>
</evidence>
<keyword evidence="2" id="KW-1185">Reference proteome</keyword>
<dbReference type="EMBL" id="MH460463">
    <property type="protein sequence ID" value="AXG67215.1"/>
    <property type="molecule type" value="Genomic_DNA"/>
</dbReference>
<protein>
    <submittedName>
        <fullName evidence="1">Uncharacterized protein</fullName>
    </submittedName>
</protein>
<proteinExistence type="predicted"/>
<dbReference type="Proteomes" id="UP000262440">
    <property type="component" value="Segment"/>
</dbReference>
<sequence length="97" mass="10760">MITAEDVCSFLNRHLVERPAFMGAALRTAWQLNPGDVPDDIYVHQIAPDCYSADFIGVLNGLIASTGKRLNAVNIQGTLQFVLEDRDEDLSITEEPR</sequence>
<name>A0A384ZYB3_9CAUD</name>
<organism evidence="1 2">
    <name type="scientific">Dickeya phage vB_DsoM_AD1</name>
    <dbReference type="NCBI Taxonomy" id="2283029"/>
    <lineage>
        <taxon>Viruses</taxon>
        <taxon>Duplodnaviria</taxon>
        <taxon>Heunggongvirae</taxon>
        <taxon>Uroviricota</taxon>
        <taxon>Caudoviricetes</taxon>
        <taxon>Alexandravirus</taxon>
        <taxon>Alexandravirus AD1</taxon>
    </lineage>
</organism>
<evidence type="ECO:0000313" key="2">
    <source>
        <dbReference type="Proteomes" id="UP000262440"/>
    </source>
</evidence>
<reference evidence="1 2" key="1">
    <citation type="journal article" date="2018" name="Front. Microbiol.">
        <title>Jumbo Bacteriophages Are Represented Within an Increasing Diversity of Environmental Viruses Infecting the Emerging Phytopathogen, Dickeya solani.</title>
        <authorList>
            <person name="Day A.W."/>
            <person name="Ahn J."/>
            <person name="Salmond G.P.C."/>
        </authorList>
    </citation>
    <scope>NUCLEOTIDE SEQUENCE [LARGE SCALE GENOMIC DNA]</scope>
</reference>